<dbReference type="PROSITE" id="PS50030">
    <property type="entry name" value="UBA"/>
    <property type="match status" value="1"/>
</dbReference>
<dbReference type="PANTHER" id="PTHR46738">
    <property type="entry name" value="UBIQUITIN-ASSOCIATED DOMAIN-CONTAINING PROTEIN 1"/>
    <property type="match status" value="1"/>
</dbReference>
<evidence type="ECO:0000313" key="3">
    <source>
        <dbReference type="EnsemblMetazoa" id="tetur08g02160.1"/>
    </source>
</evidence>
<dbReference type="KEGG" id="tut:107362396"/>
<dbReference type="InterPro" id="IPR057650">
    <property type="entry name" value="UBL_UBAC1"/>
</dbReference>
<dbReference type="STRING" id="32264.T1KAY1"/>
<keyword evidence="4" id="KW-1185">Reference proteome</keyword>
<organism evidence="3 4">
    <name type="scientific">Tetranychus urticae</name>
    <name type="common">Two-spotted spider mite</name>
    <dbReference type="NCBI Taxonomy" id="32264"/>
    <lineage>
        <taxon>Eukaryota</taxon>
        <taxon>Metazoa</taxon>
        <taxon>Ecdysozoa</taxon>
        <taxon>Arthropoda</taxon>
        <taxon>Chelicerata</taxon>
        <taxon>Arachnida</taxon>
        <taxon>Acari</taxon>
        <taxon>Acariformes</taxon>
        <taxon>Trombidiformes</taxon>
        <taxon>Prostigmata</taxon>
        <taxon>Eleutherengona</taxon>
        <taxon>Raphignathae</taxon>
        <taxon>Tetranychoidea</taxon>
        <taxon>Tetranychidae</taxon>
        <taxon>Tetranychus</taxon>
    </lineage>
</organism>
<dbReference type="OrthoDB" id="336240at2759"/>
<feature type="region of interest" description="Disordered" evidence="1">
    <location>
        <begin position="393"/>
        <end position="420"/>
    </location>
</feature>
<dbReference type="InterPro" id="IPR015940">
    <property type="entry name" value="UBA"/>
</dbReference>
<gene>
    <name evidence="3" type="primary">107362396</name>
</gene>
<reference evidence="3" key="2">
    <citation type="submission" date="2015-06" db="UniProtKB">
        <authorList>
            <consortium name="EnsemblMetazoa"/>
        </authorList>
    </citation>
    <scope>IDENTIFICATION</scope>
</reference>
<accession>T1KAY1</accession>
<dbReference type="Gene3D" id="1.10.8.10">
    <property type="entry name" value="DNA helicase RuvA subunit, C-terminal domain"/>
    <property type="match status" value="1"/>
</dbReference>
<reference evidence="4" key="1">
    <citation type="submission" date="2011-08" db="EMBL/GenBank/DDBJ databases">
        <authorList>
            <person name="Rombauts S."/>
        </authorList>
    </citation>
    <scope>NUCLEOTIDE SEQUENCE</scope>
    <source>
        <strain evidence="4">London</strain>
    </source>
</reference>
<dbReference type="Pfam" id="PF23326">
    <property type="entry name" value="UBL_UBAC1"/>
    <property type="match status" value="1"/>
</dbReference>
<dbReference type="AlphaFoldDB" id="T1KAY1"/>
<feature type="compositionally biased region" description="Acidic residues" evidence="1">
    <location>
        <begin position="398"/>
        <end position="408"/>
    </location>
</feature>
<dbReference type="InterPro" id="IPR009060">
    <property type="entry name" value="UBA-like_sf"/>
</dbReference>
<evidence type="ECO:0000256" key="1">
    <source>
        <dbReference type="SAM" id="MobiDB-lite"/>
    </source>
</evidence>
<dbReference type="OMA" id="WLIQNDS"/>
<feature type="domain" description="UBA" evidence="2">
    <location>
        <begin position="193"/>
        <end position="233"/>
    </location>
</feature>
<dbReference type="PANTHER" id="PTHR46738:SF1">
    <property type="entry name" value="UBIQUITIN-ASSOCIATED DOMAIN-CONTAINING PROTEIN 1"/>
    <property type="match status" value="1"/>
</dbReference>
<protein>
    <recommendedName>
        <fullName evidence="2">UBA domain-containing protein</fullName>
    </recommendedName>
</protein>
<dbReference type="SMART" id="SM00165">
    <property type="entry name" value="UBA"/>
    <property type="match status" value="2"/>
</dbReference>
<dbReference type="Proteomes" id="UP000015104">
    <property type="component" value="Unassembled WGS sequence"/>
</dbReference>
<sequence length="420" mass="47891">MHVDEGSYDTQENLKVCVISSKGETTLVECGTNLSVDRIKLMALTNFIRDQVEALKVVNQYKLVSINKKRSLSGEASIRDENIVNGDTLLLLDRYPVQTKSTFADIINNETAGKGPNESMILEATKHLKPKNLNHQVTENVISFEFQQELRPILISLVDYAEKLLRHHPDVAPVLKNMKVNNDELGDKGEEETIDDVALKQLTDMGFAEEKSRRALRMNNMSPLEAMDWLLAYESSSSATSSMPSSSSSQINYDNTDIFPKVPAIVDCYRKYKRQHFVPNMNHFNNLKQLGFDDDEILDGLWLHSNNEVATGEWLLKEKRPRVNEFCRGLKRDSPIYKAFISNPSVQLALVKPRIFFAFVRLIEDPNCRWTSDHETSAVIQLLYRIYHSERNTVENSEKDDDDDDIQIENDPGSSDNDSQ</sequence>
<evidence type="ECO:0000313" key="4">
    <source>
        <dbReference type="Proteomes" id="UP000015104"/>
    </source>
</evidence>
<proteinExistence type="predicted"/>
<dbReference type="GO" id="GO:0000151">
    <property type="term" value="C:ubiquitin ligase complex"/>
    <property type="evidence" value="ECO:0007669"/>
    <property type="project" value="TreeGrafter"/>
</dbReference>
<evidence type="ECO:0000259" key="2">
    <source>
        <dbReference type="PROSITE" id="PS50030"/>
    </source>
</evidence>
<dbReference type="Pfam" id="PF22562">
    <property type="entry name" value="UBA_7"/>
    <property type="match status" value="1"/>
</dbReference>
<dbReference type="SUPFAM" id="SSF46934">
    <property type="entry name" value="UBA-like"/>
    <property type="match status" value="1"/>
</dbReference>
<dbReference type="eggNOG" id="ENOG502QQQ6">
    <property type="taxonomic scope" value="Eukaryota"/>
</dbReference>
<dbReference type="HOGENOM" id="CLU_035938_0_0_1"/>
<dbReference type="EMBL" id="CAEY01001943">
    <property type="status" value="NOT_ANNOTATED_CDS"/>
    <property type="molecule type" value="Genomic_DNA"/>
</dbReference>
<name>T1KAY1_TETUR</name>
<dbReference type="EnsemblMetazoa" id="tetur08g02160.1">
    <property type="protein sequence ID" value="tetur08g02160.1"/>
    <property type="gene ID" value="tetur08g02160"/>
</dbReference>
<dbReference type="InterPro" id="IPR052476">
    <property type="entry name" value="UBAC1"/>
</dbReference>